<evidence type="ECO:0000256" key="2">
    <source>
        <dbReference type="ARBA" id="ARBA00009403"/>
    </source>
</evidence>
<evidence type="ECO:0000256" key="5">
    <source>
        <dbReference type="ARBA" id="ARBA00022704"/>
    </source>
</evidence>
<dbReference type="InterPro" id="IPR001713">
    <property type="entry name" value="Prot_inh_stefin"/>
</dbReference>
<dbReference type="PANTHER" id="PTHR11414:SF21">
    <property type="entry name" value="CYSTATIN 14A, TANDEM DUPLICATE 1-RELATED"/>
    <property type="match status" value="1"/>
</dbReference>
<organism evidence="7">
    <name type="scientific">Arion vulgaris</name>
    <dbReference type="NCBI Taxonomy" id="1028688"/>
    <lineage>
        <taxon>Eukaryota</taxon>
        <taxon>Metazoa</taxon>
        <taxon>Spiralia</taxon>
        <taxon>Lophotrochozoa</taxon>
        <taxon>Mollusca</taxon>
        <taxon>Gastropoda</taxon>
        <taxon>Heterobranchia</taxon>
        <taxon>Euthyneura</taxon>
        <taxon>Panpulmonata</taxon>
        <taxon>Eupulmonata</taxon>
        <taxon>Stylommatophora</taxon>
        <taxon>Helicina</taxon>
        <taxon>Arionoidea</taxon>
        <taxon>Arionidae</taxon>
        <taxon>Arion</taxon>
    </lineage>
</organism>
<accession>A0A0B6ZKN4</accession>
<reference evidence="7" key="1">
    <citation type="submission" date="2014-12" db="EMBL/GenBank/DDBJ databases">
        <title>Insight into the proteome of Arion vulgaris.</title>
        <authorList>
            <person name="Aradska J."/>
            <person name="Bulat T."/>
            <person name="Smidak R."/>
            <person name="Sarate P."/>
            <person name="Gangsoo J."/>
            <person name="Sialana F."/>
            <person name="Bilban M."/>
            <person name="Lubec G."/>
        </authorList>
    </citation>
    <scope>NUCLEOTIDE SEQUENCE</scope>
    <source>
        <tissue evidence="7">Skin</tissue>
    </source>
</reference>
<sequence length="98" mass="11093">MMCGGVNQSKDATDEIQDLVEKVRSQLEAKVGKSFPKYKAISYISQIVAGTNFFVKIQTDENEYTHVRIFRSLPTPDSEFTVHSHQTGKSKEDAVTYF</sequence>
<evidence type="ECO:0000256" key="1">
    <source>
        <dbReference type="ARBA" id="ARBA00004496"/>
    </source>
</evidence>
<dbReference type="Gene3D" id="3.10.450.10">
    <property type="match status" value="1"/>
</dbReference>
<dbReference type="InterPro" id="IPR046350">
    <property type="entry name" value="Cystatin_sf"/>
</dbReference>
<keyword evidence="5" id="KW-0789">Thiol protease inhibitor</keyword>
<feature type="domain" description="Cystatin" evidence="6">
    <location>
        <begin position="1"/>
        <end position="98"/>
    </location>
</feature>
<dbReference type="CDD" id="cd00042">
    <property type="entry name" value="CY"/>
    <property type="match status" value="1"/>
</dbReference>
<dbReference type="PRINTS" id="PR00295">
    <property type="entry name" value="STEFINA"/>
</dbReference>
<dbReference type="PANTHER" id="PTHR11414">
    <property type="entry name" value="CYSTATIN FAMILY MEMBER"/>
    <property type="match status" value="1"/>
</dbReference>
<dbReference type="SUPFAM" id="SSF54403">
    <property type="entry name" value="Cystatin/monellin"/>
    <property type="match status" value="1"/>
</dbReference>
<dbReference type="AlphaFoldDB" id="A0A0B6ZKN4"/>
<protein>
    <recommendedName>
        <fullName evidence="6">Cystatin domain-containing protein</fullName>
    </recommendedName>
</protein>
<comment type="subcellular location">
    <subcellularLocation>
        <location evidence="1">Cytoplasm</location>
    </subcellularLocation>
</comment>
<dbReference type="FunFam" id="3.10.450.10:FF:000001">
    <property type="entry name" value="Cystatin-A"/>
    <property type="match status" value="1"/>
</dbReference>
<dbReference type="InterPro" id="IPR018073">
    <property type="entry name" value="Prot_inh_cystat_CS"/>
</dbReference>
<dbReference type="SMART" id="SM00043">
    <property type="entry name" value="CY"/>
    <property type="match status" value="1"/>
</dbReference>
<evidence type="ECO:0000259" key="6">
    <source>
        <dbReference type="SMART" id="SM00043"/>
    </source>
</evidence>
<keyword evidence="3" id="KW-0963">Cytoplasm</keyword>
<dbReference type="GO" id="GO:0004869">
    <property type="term" value="F:cysteine-type endopeptidase inhibitor activity"/>
    <property type="evidence" value="ECO:0007669"/>
    <property type="project" value="UniProtKB-KW"/>
</dbReference>
<dbReference type="Pfam" id="PF00031">
    <property type="entry name" value="Cystatin"/>
    <property type="match status" value="1"/>
</dbReference>
<name>A0A0B6ZKN4_9EUPU</name>
<evidence type="ECO:0000256" key="4">
    <source>
        <dbReference type="ARBA" id="ARBA00022690"/>
    </source>
</evidence>
<dbReference type="InterPro" id="IPR000010">
    <property type="entry name" value="Cystatin_dom"/>
</dbReference>
<comment type="similarity">
    <text evidence="2">Belongs to the cystatin family.</text>
</comment>
<proteinExistence type="inferred from homology"/>
<dbReference type="EMBL" id="HACG01022213">
    <property type="protein sequence ID" value="CEK69078.1"/>
    <property type="molecule type" value="Transcribed_RNA"/>
</dbReference>
<dbReference type="GO" id="GO:0005829">
    <property type="term" value="C:cytosol"/>
    <property type="evidence" value="ECO:0007669"/>
    <property type="project" value="TreeGrafter"/>
</dbReference>
<evidence type="ECO:0000256" key="3">
    <source>
        <dbReference type="ARBA" id="ARBA00022490"/>
    </source>
</evidence>
<gene>
    <name evidence="7" type="primary">ORF68825</name>
</gene>
<keyword evidence="4" id="KW-0646">Protease inhibitor</keyword>
<dbReference type="PROSITE" id="PS00287">
    <property type="entry name" value="CYSTATIN"/>
    <property type="match status" value="1"/>
</dbReference>
<evidence type="ECO:0000313" key="7">
    <source>
        <dbReference type="EMBL" id="CEK69078.1"/>
    </source>
</evidence>